<evidence type="ECO:0000256" key="2">
    <source>
        <dbReference type="ARBA" id="ARBA00023136"/>
    </source>
</evidence>
<keyword evidence="2 4" id="KW-0472">Membrane</keyword>
<keyword evidence="4" id="KW-0812">Transmembrane</keyword>
<protein>
    <recommendedName>
        <fullName evidence="7">Mce-associated membrane protein</fullName>
    </recommendedName>
</protein>
<evidence type="ECO:0000313" key="6">
    <source>
        <dbReference type="Proteomes" id="UP000419138"/>
    </source>
</evidence>
<feature type="region of interest" description="Disordered" evidence="3">
    <location>
        <begin position="1"/>
        <end position="20"/>
    </location>
</feature>
<feature type="transmembrane region" description="Helical" evidence="4">
    <location>
        <begin position="29"/>
        <end position="51"/>
    </location>
</feature>
<name>A0A646KHP1_STRJU</name>
<dbReference type="RefSeq" id="WP_153523530.1">
    <property type="nucleotide sequence ID" value="NZ_JBEPDZ010000006.1"/>
</dbReference>
<gene>
    <name evidence="5" type="ORF">FF041_16740</name>
</gene>
<dbReference type="OrthoDB" id="4210236at2"/>
<keyword evidence="6" id="KW-1185">Reference proteome</keyword>
<sequence>MSAAEPEAPAPAAHPEPEPGPAPVRRWRVLVTAVVVLALLLGGVLTLMAMARLKDTPAARNRALTDAPATSRVADDIGDALTRVLSYTPESTDATRRTARELLAGKAARQYAELFGQVEKKAAAQRLTLTTHVVRAGVIRLTAGRAELLVFLDQVAQRKGERPATTAAQLSVRAELRGGRWRITGITSR</sequence>
<accession>A0A646KHP1</accession>
<feature type="compositionally biased region" description="Pro residues" evidence="3">
    <location>
        <begin position="8"/>
        <end position="20"/>
    </location>
</feature>
<dbReference type="AlphaFoldDB" id="A0A646KHP1"/>
<evidence type="ECO:0000313" key="5">
    <source>
        <dbReference type="EMBL" id="MQT01799.1"/>
    </source>
</evidence>
<organism evidence="5 6">
    <name type="scientific">Streptomyces jumonjinensis</name>
    <dbReference type="NCBI Taxonomy" id="1945"/>
    <lineage>
        <taxon>Bacteria</taxon>
        <taxon>Bacillati</taxon>
        <taxon>Actinomycetota</taxon>
        <taxon>Actinomycetes</taxon>
        <taxon>Kitasatosporales</taxon>
        <taxon>Streptomycetaceae</taxon>
        <taxon>Streptomyces</taxon>
    </lineage>
</organism>
<evidence type="ECO:0000256" key="4">
    <source>
        <dbReference type="SAM" id="Phobius"/>
    </source>
</evidence>
<dbReference type="PANTHER" id="PTHR37042:SF4">
    <property type="entry name" value="OUTER MEMBRANE PROTEIN RV1973"/>
    <property type="match status" value="1"/>
</dbReference>
<evidence type="ECO:0000256" key="3">
    <source>
        <dbReference type="SAM" id="MobiDB-lite"/>
    </source>
</evidence>
<dbReference type="Proteomes" id="UP000419138">
    <property type="component" value="Unassembled WGS sequence"/>
</dbReference>
<keyword evidence="4" id="KW-1133">Transmembrane helix</keyword>
<evidence type="ECO:0008006" key="7">
    <source>
        <dbReference type="Google" id="ProtNLM"/>
    </source>
</evidence>
<dbReference type="GO" id="GO:0016020">
    <property type="term" value="C:membrane"/>
    <property type="evidence" value="ECO:0007669"/>
    <property type="project" value="UniProtKB-SubCell"/>
</dbReference>
<reference evidence="5 6" key="1">
    <citation type="submission" date="2019-05" db="EMBL/GenBank/DDBJ databases">
        <title>Comparative genomics and metabolomics analyses of clavulanic acid producing Streptomyces species provides insight into specialized metabolism and evolution of beta-lactam biosynthetic gene clusters.</title>
        <authorList>
            <person name="Moore M.A."/>
            <person name="Cruz-Morales P."/>
            <person name="Barona Gomez F."/>
            <person name="Kapil T."/>
        </authorList>
    </citation>
    <scope>NUCLEOTIDE SEQUENCE [LARGE SCALE GENOMIC DNA]</scope>
    <source>
        <strain evidence="5 6">NRRL 5741</strain>
    </source>
</reference>
<proteinExistence type="predicted"/>
<comment type="subcellular location">
    <subcellularLocation>
        <location evidence="1">Membrane</location>
    </subcellularLocation>
</comment>
<dbReference type="PANTHER" id="PTHR37042">
    <property type="entry name" value="OUTER MEMBRANE PROTEIN RV1973"/>
    <property type="match status" value="1"/>
</dbReference>
<comment type="caution">
    <text evidence="5">The sequence shown here is derived from an EMBL/GenBank/DDBJ whole genome shotgun (WGS) entry which is preliminary data.</text>
</comment>
<evidence type="ECO:0000256" key="1">
    <source>
        <dbReference type="ARBA" id="ARBA00004370"/>
    </source>
</evidence>
<dbReference type="EMBL" id="VCLA01000138">
    <property type="protein sequence ID" value="MQT01799.1"/>
    <property type="molecule type" value="Genomic_DNA"/>
</dbReference>